<dbReference type="CDD" id="cd02803">
    <property type="entry name" value="OYE_like_FMN_family"/>
    <property type="match status" value="1"/>
</dbReference>
<comment type="caution">
    <text evidence="4">The sequence shown here is derived from an EMBL/GenBank/DDBJ whole genome shotgun (WGS) entry which is preliminary data.</text>
</comment>
<sequence length="387" mass="41666">MPTPDVFAPARLGPLTLRNRTIKAATFEGMTKGALVTDELIEFHRAHAAGGVAMTTVAYCAVTPDGRTEYDQIHWRPEALPGLRRLTDAVHAAGAAASAQIGHAGPVANGRSNGVPSIAPVRMFNPQSMRMTRRATRADIERVVRAHADAARMAVEAGFDAVEIHLGHNYFASSFLSPKLNRRTDEYGGPLANRAKVALGAARAVREAVGDRIAILAKLNMDDGVPGGFWLDESIRVAAWLEAEGTVDALELTAGSSLLNPMYLFRGDAPVREFAAAFGGPMRLGVRLAGERFLRAYPYEEAFLLGAARQFRAALDLPLVLLGGVTERATMDRAMAEGFQFVAMGRALLREPDLVNRVQADASTRSLCVHCNKCMPTIFTGTRCVLA</sequence>
<dbReference type="InterPro" id="IPR013785">
    <property type="entry name" value="Aldolase_TIM"/>
</dbReference>
<evidence type="ECO:0000256" key="2">
    <source>
        <dbReference type="ARBA" id="ARBA00023002"/>
    </source>
</evidence>
<name>A0ABW3EJB8_9ACTN</name>
<dbReference type="InterPro" id="IPR001155">
    <property type="entry name" value="OxRdtase_FMN_N"/>
</dbReference>
<evidence type="ECO:0000256" key="1">
    <source>
        <dbReference type="ARBA" id="ARBA00022630"/>
    </source>
</evidence>
<evidence type="ECO:0000313" key="4">
    <source>
        <dbReference type="EMBL" id="MFD0899535.1"/>
    </source>
</evidence>
<keyword evidence="5" id="KW-1185">Reference proteome</keyword>
<dbReference type="EMBL" id="JBHTJA010000004">
    <property type="protein sequence ID" value="MFD0899535.1"/>
    <property type="molecule type" value="Genomic_DNA"/>
</dbReference>
<dbReference type="Gene3D" id="3.20.20.70">
    <property type="entry name" value="Aldolase class I"/>
    <property type="match status" value="1"/>
</dbReference>
<evidence type="ECO:0000313" key="5">
    <source>
        <dbReference type="Proteomes" id="UP001596972"/>
    </source>
</evidence>
<keyword evidence="1" id="KW-0285">Flavoprotein</keyword>
<protein>
    <submittedName>
        <fullName evidence="4">NADH:flavin oxidoreductase</fullName>
    </submittedName>
</protein>
<dbReference type="PANTHER" id="PTHR43656">
    <property type="entry name" value="BINDING OXIDOREDUCTASE, PUTATIVE (AFU_ORTHOLOGUE AFUA_2G08260)-RELATED"/>
    <property type="match status" value="1"/>
</dbReference>
<gene>
    <name evidence="4" type="ORF">ACFQ11_03965</name>
</gene>
<feature type="domain" description="NADH:flavin oxidoreductase/NADH oxidase N-terminal" evidence="3">
    <location>
        <begin position="6"/>
        <end position="243"/>
    </location>
</feature>
<reference evidence="5" key="1">
    <citation type="journal article" date="2019" name="Int. J. Syst. Evol. Microbiol.">
        <title>The Global Catalogue of Microorganisms (GCM) 10K type strain sequencing project: providing services to taxonomists for standard genome sequencing and annotation.</title>
        <authorList>
            <consortium name="The Broad Institute Genomics Platform"/>
            <consortium name="The Broad Institute Genome Sequencing Center for Infectious Disease"/>
            <person name="Wu L."/>
            <person name="Ma J."/>
        </authorList>
    </citation>
    <scope>NUCLEOTIDE SEQUENCE [LARGE SCALE GENOMIC DNA]</scope>
    <source>
        <strain evidence="5">JCM 31202</strain>
    </source>
</reference>
<organism evidence="4 5">
    <name type="scientific">Actinomadura sediminis</name>
    <dbReference type="NCBI Taxonomy" id="1038904"/>
    <lineage>
        <taxon>Bacteria</taxon>
        <taxon>Bacillati</taxon>
        <taxon>Actinomycetota</taxon>
        <taxon>Actinomycetes</taxon>
        <taxon>Streptosporangiales</taxon>
        <taxon>Thermomonosporaceae</taxon>
        <taxon>Actinomadura</taxon>
    </lineage>
</organism>
<dbReference type="PANTHER" id="PTHR43656:SF2">
    <property type="entry name" value="BINDING OXIDOREDUCTASE, PUTATIVE (AFU_ORTHOLOGUE AFUA_2G08260)-RELATED"/>
    <property type="match status" value="1"/>
</dbReference>
<dbReference type="Proteomes" id="UP001596972">
    <property type="component" value="Unassembled WGS sequence"/>
</dbReference>
<dbReference type="RefSeq" id="WP_378296393.1">
    <property type="nucleotide sequence ID" value="NZ_JBHTJA010000004.1"/>
</dbReference>
<accession>A0ABW3EJB8</accession>
<dbReference type="SUPFAM" id="SSF51395">
    <property type="entry name" value="FMN-linked oxidoreductases"/>
    <property type="match status" value="1"/>
</dbReference>
<proteinExistence type="predicted"/>
<dbReference type="Pfam" id="PF00724">
    <property type="entry name" value="Oxidored_FMN"/>
    <property type="match status" value="1"/>
</dbReference>
<evidence type="ECO:0000259" key="3">
    <source>
        <dbReference type="Pfam" id="PF00724"/>
    </source>
</evidence>
<keyword evidence="2" id="KW-0560">Oxidoreductase</keyword>
<dbReference type="InterPro" id="IPR051799">
    <property type="entry name" value="NADH_flavin_oxidoreductase"/>
</dbReference>